<organism evidence="3 4">
    <name type="scientific">Nitzschia inconspicua</name>
    <dbReference type="NCBI Taxonomy" id="303405"/>
    <lineage>
        <taxon>Eukaryota</taxon>
        <taxon>Sar</taxon>
        <taxon>Stramenopiles</taxon>
        <taxon>Ochrophyta</taxon>
        <taxon>Bacillariophyta</taxon>
        <taxon>Bacillariophyceae</taxon>
        <taxon>Bacillariophycidae</taxon>
        <taxon>Bacillariales</taxon>
        <taxon>Bacillariaceae</taxon>
        <taxon>Nitzschia</taxon>
    </lineage>
</organism>
<proteinExistence type="inferred from homology"/>
<evidence type="ECO:0000256" key="1">
    <source>
        <dbReference type="ARBA" id="ARBA00010876"/>
    </source>
</evidence>
<dbReference type="Proteomes" id="UP000693970">
    <property type="component" value="Unassembled WGS sequence"/>
</dbReference>
<evidence type="ECO:0000259" key="2">
    <source>
        <dbReference type="Pfam" id="PF00849"/>
    </source>
</evidence>
<dbReference type="AlphaFoldDB" id="A0A9K3PIQ8"/>
<comment type="caution">
    <text evidence="3">The sequence shown here is derived from an EMBL/GenBank/DDBJ whole genome shotgun (WGS) entry which is preliminary data.</text>
</comment>
<dbReference type="OrthoDB" id="418349at2759"/>
<accession>A0A9K3PIQ8</accession>
<gene>
    <name evidence="3" type="ORF">IV203_011794</name>
</gene>
<dbReference type="PANTHER" id="PTHR21600">
    <property type="entry name" value="MITOCHONDRIAL RNA PSEUDOURIDINE SYNTHASE"/>
    <property type="match status" value="1"/>
</dbReference>
<dbReference type="CDD" id="cd02869">
    <property type="entry name" value="PseudoU_synth_RluA_like"/>
    <property type="match status" value="1"/>
</dbReference>
<reference evidence="3" key="1">
    <citation type="journal article" date="2021" name="Sci. Rep.">
        <title>Diploid genomic architecture of Nitzschia inconspicua, an elite biomass production diatom.</title>
        <authorList>
            <person name="Oliver A."/>
            <person name="Podell S."/>
            <person name="Pinowska A."/>
            <person name="Traller J.C."/>
            <person name="Smith S.R."/>
            <person name="McClure R."/>
            <person name="Beliaev A."/>
            <person name="Bohutskyi P."/>
            <person name="Hill E.A."/>
            <person name="Rabines A."/>
            <person name="Zheng H."/>
            <person name="Allen L.Z."/>
            <person name="Kuo A."/>
            <person name="Grigoriev I.V."/>
            <person name="Allen A.E."/>
            <person name="Hazlebeck D."/>
            <person name="Allen E.E."/>
        </authorList>
    </citation>
    <scope>NUCLEOTIDE SEQUENCE</scope>
    <source>
        <strain evidence="3">Hildebrandi</strain>
    </source>
</reference>
<dbReference type="GO" id="GO:0000455">
    <property type="term" value="P:enzyme-directed rRNA pseudouridine synthesis"/>
    <property type="evidence" value="ECO:0007669"/>
    <property type="project" value="TreeGrafter"/>
</dbReference>
<feature type="domain" description="Pseudouridine synthase RsuA/RluA-like" evidence="2">
    <location>
        <begin position="107"/>
        <end position="284"/>
    </location>
</feature>
<reference evidence="3" key="2">
    <citation type="submission" date="2021-04" db="EMBL/GenBank/DDBJ databases">
        <authorList>
            <person name="Podell S."/>
        </authorList>
    </citation>
    <scope>NUCLEOTIDE SEQUENCE</scope>
    <source>
        <strain evidence="3">Hildebrandi</strain>
    </source>
</reference>
<dbReference type="GO" id="GO:0003723">
    <property type="term" value="F:RNA binding"/>
    <property type="evidence" value="ECO:0007669"/>
    <property type="project" value="InterPro"/>
</dbReference>
<name>A0A9K3PIQ8_9STRA</name>
<dbReference type="Pfam" id="PF00849">
    <property type="entry name" value="PseudoU_synth_2"/>
    <property type="match status" value="1"/>
</dbReference>
<dbReference type="PROSITE" id="PS01129">
    <property type="entry name" value="PSI_RLU"/>
    <property type="match status" value="1"/>
</dbReference>
<protein>
    <submittedName>
        <fullName evidence="3">Pseudouridine synthase</fullName>
    </submittedName>
</protein>
<sequence length="362" mass="39878">MASFVRRRTIRAITAVAAVTAAMVMAPIITTTVSSLSASAFVLSDSSTTRKSYSRSTIIVYGSAVPSISSEEVRSRNLHQLERLRERDRHSVEVKREDLKIIFEDDHIVCVDKPSGVLCVPSEEGIPTMAKAVFDYVSHKQSSLDKMVVHRLGMDTSGLVVFAKTMEALRGLNTLFRTRQITRVYEVLVCGHVSKDAGTIDLPLMRDYEHPPFMRVSTDHHQQALLGLDPAIVGKKLLEPPKPSQTRYEVISRETLLDTDLPVSRLLLTSVTGRTHQLNVHCAAIGHPIVGDKVYGLNGDAAPNGGLELQSSPGEMGTSTLELQRDIASCFDNRNMCAHAQKLSFQHPVFNSPLTFESKAPF</sequence>
<dbReference type="PANTHER" id="PTHR21600:SF87">
    <property type="entry name" value="RNA PSEUDOURIDYLATE SYNTHASE DOMAIN-CONTAINING PROTEIN 1"/>
    <property type="match status" value="1"/>
</dbReference>
<evidence type="ECO:0000313" key="3">
    <source>
        <dbReference type="EMBL" id="KAG7349197.1"/>
    </source>
</evidence>
<dbReference type="EMBL" id="JAGRRH010000019">
    <property type="protein sequence ID" value="KAG7349197.1"/>
    <property type="molecule type" value="Genomic_DNA"/>
</dbReference>
<dbReference type="InterPro" id="IPR006224">
    <property type="entry name" value="PsdUridine_synth_RluA-like_CS"/>
</dbReference>
<dbReference type="InterPro" id="IPR006145">
    <property type="entry name" value="PsdUridine_synth_RsuA/RluA"/>
</dbReference>
<evidence type="ECO:0000313" key="4">
    <source>
        <dbReference type="Proteomes" id="UP000693970"/>
    </source>
</evidence>
<comment type="similarity">
    <text evidence="1">Belongs to the pseudouridine synthase RluA family.</text>
</comment>
<keyword evidence="4" id="KW-1185">Reference proteome</keyword>
<dbReference type="GO" id="GO:0009982">
    <property type="term" value="F:pseudouridine synthase activity"/>
    <property type="evidence" value="ECO:0007669"/>
    <property type="project" value="InterPro"/>
</dbReference>
<dbReference type="InterPro" id="IPR050188">
    <property type="entry name" value="RluA_PseudoU_synthase"/>
</dbReference>